<gene>
    <name evidence="3" type="ORF">FS320_23350</name>
</gene>
<dbReference type="EMBL" id="VOSK01000119">
    <property type="protein sequence ID" value="MPR28019.1"/>
    <property type="molecule type" value="Genomic_DNA"/>
</dbReference>
<organism evidence="3 4">
    <name type="scientific">Microvirga tunisiensis</name>
    <dbReference type="NCBI Taxonomy" id="2108360"/>
    <lineage>
        <taxon>Bacteria</taxon>
        <taxon>Pseudomonadati</taxon>
        <taxon>Pseudomonadota</taxon>
        <taxon>Alphaproteobacteria</taxon>
        <taxon>Hyphomicrobiales</taxon>
        <taxon>Methylobacteriaceae</taxon>
        <taxon>Microvirga</taxon>
    </lineage>
</organism>
<evidence type="ECO:0000259" key="2">
    <source>
        <dbReference type="Pfam" id="PF21834"/>
    </source>
</evidence>
<evidence type="ECO:0000313" key="3">
    <source>
        <dbReference type="EMBL" id="MPR28019.1"/>
    </source>
</evidence>
<evidence type="ECO:0000256" key="1">
    <source>
        <dbReference type="SAM" id="MobiDB-lite"/>
    </source>
</evidence>
<proteinExistence type="predicted"/>
<sequence>MRSSVSSRDTVGRLQPEATSRKSGRRLTHTFARRATAGDQITRDPDGLELEGLDAAEHEAALAAAAIGKESLPHGEATEIIVQVKDEHDHPVLIVALAMSVRRMEPAYA</sequence>
<feature type="domain" description="DUF6894" evidence="2">
    <location>
        <begin position="38"/>
        <end position="97"/>
    </location>
</feature>
<dbReference type="InterPro" id="IPR054189">
    <property type="entry name" value="DUF6894"/>
</dbReference>
<protein>
    <recommendedName>
        <fullName evidence="2">DUF6894 domain-containing protein</fullName>
    </recommendedName>
</protein>
<dbReference type="Pfam" id="PF21834">
    <property type="entry name" value="DUF6894"/>
    <property type="match status" value="1"/>
</dbReference>
<dbReference type="RefSeq" id="WP_152714325.1">
    <property type="nucleotide sequence ID" value="NZ_VOSJ01000117.1"/>
</dbReference>
<dbReference type="AlphaFoldDB" id="A0A5N7MNI3"/>
<feature type="region of interest" description="Disordered" evidence="1">
    <location>
        <begin position="1"/>
        <end position="29"/>
    </location>
</feature>
<dbReference type="OrthoDB" id="7999101at2"/>
<name>A0A5N7MNI3_9HYPH</name>
<comment type="caution">
    <text evidence="3">The sequence shown here is derived from an EMBL/GenBank/DDBJ whole genome shotgun (WGS) entry which is preliminary data.</text>
</comment>
<accession>A0A5N7MNI3</accession>
<dbReference type="Proteomes" id="UP000403266">
    <property type="component" value="Unassembled WGS sequence"/>
</dbReference>
<reference evidence="3 4" key="1">
    <citation type="journal article" date="2019" name="Syst. Appl. Microbiol.">
        <title>Microvirga tunisiensis sp. nov., a root nodule symbiotic bacterium isolated from Lupinus micranthus and L. luteus grown in Northern Tunisia.</title>
        <authorList>
            <person name="Msaddak A."/>
            <person name="Rejili M."/>
            <person name="Duran D."/>
            <person name="Mars M."/>
            <person name="Palacios J.M."/>
            <person name="Ruiz-Argueso T."/>
            <person name="Rey L."/>
            <person name="Imperial J."/>
        </authorList>
    </citation>
    <scope>NUCLEOTIDE SEQUENCE [LARGE SCALE GENOMIC DNA]</scope>
    <source>
        <strain evidence="3 4">Lmie10</strain>
    </source>
</reference>
<keyword evidence="4" id="KW-1185">Reference proteome</keyword>
<evidence type="ECO:0000313" key="4">
    <source>
        <dbReference type="Proteomes" id="UP000403266"/>
    </source>
</evidence>